<comment type="catalytic activity">
    <reaction evidence="8">
        <text>Couples ATP hydrolysis with the unwinding of duplex DNA by translocating in the 3'-5' direction.</text>
        <dbReference type="EC" id="5.6.2.4"/>
    </reaction>
</comment>
<evidence type="ECO:0000313" key="15">
    <source>
        <dbReference type="EMBL" id="SEN26998.1"/>
    </source>
</evidence>
<name>A0A1H8F7H9_9BACL</name>
<keyword evidence="6" id="KW-0238">DNA-binding</keyword>
<evidence type="ECO:0000256" key="2">
    <source>
        <dbReference type="ARBA" id="ARBA00022741"/>
    </source>
</evidence>
<evidence type="ECO:0000256" key="4">
    <source>
        <dbReference type="ARBA" id="ARBA00022806"/>
    </source>
</evidence>
<organism evidence="15 16">
    <name type="scientific">Lihuaxuella thermophila</name>
    <dbReference type="NCBI Taxonomy" id="1173111"/>
    <lineage>
        <taxon>Bacteria</taxon>
        <taxon>Bacillati</taxon>
        <taxon>Bacillota</taxon>
        <taxon>Bacilli</taxon>
        <taxon>Bacillales</taxon>
        <taxon>Thermoactinomycetaceae</taxon>
        <taxon>Lihuaxuella</taxon>
    </lineage>
</organism>
<dbReference type="RefSeq" id="WP_089968342.1">
    <property type="nucleotide sequence ID" value="NZ_FOCQ01000008.1"/>
</dbReference>
<evidence type="ECO:0000313" key="16">
    <source>
        <dbReference type="Proteomes" id="UP000199695"/>
    </source>
</evidence>
<evidence type="ECO:0000256" key="10">
    <source>
        <dbReference type="ARBA" id="ARBA00048988"/>
    </source>
</evidence>
<keyword evidence="5 11" id="KW-0067">ATP-binding</keyword>
<evidence type="ECO:0000256" key="1">
    <source>
        <dbReference type="ARBA" id="ARBA00009922"/>
    </source>
</evidence>
<dbReference type="SUPFAM" id="SSF52540">
    <property type="entry name" value="P-loop containing nucleoside triphosphate hydrolases"/>
    <property type="match status" value="1"/>
</dbReference>
<comment type="similarity">
    <text evidence="1">Belongs to the helicase family. UvrD subfamily.</text>
</comment>
<dbReference type="InterPro" id="IPR014016">
    <property type="entry name" value="UvrD-like_ATP-bd"/>
</dbReference>
<evidence type="ECO:0000256" key="6">
    <source>
        <dbReference type="ARBA" id="ARBA00023125"/>
    </source>
</evidence>
<dbReference type="InterPro" id="IPR014017">
    <property type="entry name" value="DNA_helicase_UvrD-like_C"/>
</dbReference>
<comment type="catalytic activity">
    <reaction evidence="10">
        <text>ATP + H2O = ADP + phosphate + H(+)</text>
        <dbReference type="Rhea" id="RHEA:13065"/>
        <dbReference type="ChEBI" id="CHEBI:15377"/>
        <dbReference type="ChEBI" id="CHEBI:15378"/>
        <dbReference type="ChEBI" id="CHEBI:30616"/>
        <dbReference type="ChEBI" id="CHEBI:43474"/>
        <dbReference type="ChEBI" id="CHEBI:456216"/>
        <dbReference type="EC" id="5.6.2.4"/>
    </reaction>
</comment>
<reference evidence="15 16" key="1">
    <citation type="submission" date="2016-10" db="EMBL/GenBank/DDBJ databases">
        <authorList>
            <person name="de Groot N.N."/>
        </authorList>
    </citation>
    <scope>NUCLEOTIDE SEQUENCE [LARGE SCALE GENOMIC DNA]</scope>
    <source>
        <strain evidence="15 16">DSM 46701</strain>
    </source>
</reference>
<dbReference type="Pfam" id="PF13361">
    <property type="entry name" value="UvrD_C"/>
    <property type="match status" value="1"/>
</dbReference>
<dbReference type="Proteomes" id="UP000199695">
    <property type="component" value="Unassembled WGS sequence"/>
</dbReference>
<feature type="domain" description="UvrD-like helicase C-terminal" evidence="14">
    <location>
        <begin position="283"/>
        <end position="542"/>
    </location>
</feature>
<evidence type="ECO:0000256" key="5">
    <source>
        <dbReference type="ARBA" id="ARBA00022840"/>
    </source>
</evidence>
<keyword evidence="2 11" id="KW-0547">Nucleotide-binding</keyword>
<evidence type="ECO:0000256" key="3">
    <source>
        <dbReference type="ARBA" id="ARBA00022801"/>
    </source>
</evidence>
<dbReference type="EC" id="5.6.2.4" evidence="9"/>
<keyword evidence="4 11" id="KW-0347">Helicase</keyword>
<evidence type="ECO:0000256" key="9">
    <source>
        <dbReference type="ARBA" id="ARBA00034808"/>
    </source>
</evidence>
<evidence type="ECO:0000256" key="12">
    <source>
        <dbReference type="SAM" id="MobiDB-lite"/>
    </source>
</evidence>
<dbReference type="Gene3D" id="1.10.10.160">
    <property type="match status" value="1"/>
</dbReference>
<feature type="binding site" evidence="11">
    <location>
        <begin position="33"/>
        <end position="40"/>
    </location>
    <ligand>
        <name>ATP</name>
        <dbReference type="ChEBI" id="CHEBI:30616"/>
    </ligand>
</feature>
<proteinExistence type="inferred from homology"/>
<protein>
    <recommendedName>
        <fullName evidence="9">DNA 3'-5' helicase</fullName>
        <ecNumber evidence="9">5.6.2.4</ecNumber>
    </recommendedName>
</protein>
<evidence type="ECO:0000256" key="8">
    <source>
        <dbReference type="ARBA" id="ARBA00034617"/>
    </source>
</evidence>
<dbReference type="PROSITE" id="PS51198">
    <property type="entry name" value="UVRD_HELICASE_ATP_BIND"/>
    <property type="match status" value="1"/>
</dbReference>
<dbReference type="CDD" id="cd17932">
    <property type="entry name" value="DEXQc_UvrD"/>
    <property type="match status" value="1"/>
</dbReference>
<dbReference type="PANTHER" id="PTHR11070">
    <property type="entry name" value="UVRD / RECB / PCRA DNA HELICASE FAMILY MEMBER"/>
    <property type="match status" value="1"/>
</dbReference>
<evidence type="ECO:0000256" key="7">
    <source>
        <dbReference type="ARBA" id="ARBA00023235"/>
    </source>
</evidence>
<keyword evidence="7" id="KW-0413">Isomerase</keyword>
<evidence type="ECO:0000256" key="11">
    <source>
        <dbReference type="PROSITE-ProRule" id="PRU00560"/>
    </source>
</evidence>
<dbReference type="GO" id="GO:0016887">
    <property type="term" value="F:ATP hydrolysis activity"/>
    <property type="evidence" value="ECO:0007669"/>
    <property type="project" value="RHEA"/>
</dbReference>
<dbReference type="GO" id="GO:0003677">
    <property type="term" value="F:DNA binding"/>
    <property type="evidence" value="ECO:0007669"/>
    <property type="project" value="UniProtKB-KW"/>
</dbReference>
<keyword evidence="3 11" id="KW-0378">Hydrolase</keyword>
<evidence type="ECO:0000259" key="14">
    <source>
        <dbReference type="PROSITE" id="PS51217"/>
    </source>
</evidence>
<dbReference type="GO" id="GO:0043138">
    <property type="term" value="F:3'-5' DNA helicase activity"/>
    <property type="evidence" value="ECO:0007669"/>
    <property type="project" value="UniProtKB-EC"/>
</dbReference>
<evidence type="ECO:0000259" key="13">
    <source>
        <dbReference type="PROSITE" id="PS51198"/>
    </source>
</evidence>
<dbReference type="AlphaFoldDB" id="A0A1H8F7H9"/>
<dbReference type="PANTHER" id="PTHR11070:SF2">
    <property type="entry name" value="ATP-DEPENDENT DNA HELICASE SRS2"/>
    <property type="match status" value="1"/>
</dbReference>
<dbReference type="InterPro" id="IPR000212">
    <property type="entry name" value="DNA_helicase_UvrD/REP"/>
</dbReference>
<dbReference type="EMBL" id="FOCQ01000008">
    <property type="protein sequence ID" value="SEN26998.1"/>
    <property type="molecule type" value="Genomic_DNA"/>
</dbReference>
<keyword evidence="16" id="KW-1185">Reference proteome</keyword>
<feature type="region of interest" description="Disordered" evidence="12">
    <location>
        <begin position="297"/>
        <end position="316"/>
    </location>
</feature>
<dbReference type="Gene3D" id="1.10.486.10">
    <property type="entry name" value="PCRA, domain 4"/>
    <property type="match status" value="1"/>
</dbReference>
<gene>
    <name evidence="15" type="ORF">SAMN05444955_10825</name>
</gene>
<dbReference type="InterPro" id="IPR027417">
    <property type="entry name" value="P-loop_NTPase"/>
</dbReference>
<dbReference type="OrthoDB" id="9810135at2"/>
<sequence length="716" mass="81715">MLQVDSIQLLLNGLNEEQRRAVTAPDGPTVVFAGPGSGKTTVLTRRVLYLLERGIPARQLMVVTFTRAAAKEMKERLQQIMPEKVGELSIGTFHSLFLSMLREDGAQIPLLLQAAEQTELVRRLLAERDQPTDDETVASFLNQIGLCKGNLIFPARMKVQKEKNVLFRDVYRAYEAKKEQLGCWDYDDILVALYQRTRVPETLAKWQERYQHVLVDEFQDINRVQYEILLKLTGKHQRLFVVGDDDQSIYGFRGSDPAFMLELAKHFPSLTRIVLSVNYRSTDEIIRLGERLIRNNRSRQPKPRAGTGTKGPEPFWLEPDDEEDEAEQILEALKDGMETAVLYRTSTQARALIDALVRKGIPFFVSAGEHSFYQRWQVQDILAYIRLSYHPNDLDSLIRIVNKPKRYLFGDEWIDAAWNTARKGDRTLLEVLPELPGLEAYQVRYLNELRTHVPRIRKFSASEAVRYIRETIGYDRYLEAFAKETGNDPASLFEPADELVMAARHASDGQALVEHAEKVIEWVRHPAQSPRVKLMTFHKSKGLEFDRVFLIGLHAMVLPHRRSLQVPDNRKQAAWEEERRLFYVGITRARSELYLSVSKKRQGKRVGASPFVKEIGYDGEMGSAKSEIAVAREAPAAKSPVLHKPKAAQPQLRFAKEEVSPGMRLVHVKFGQGTVIQVTPLQGVAPGRKILIRFSGQTQTLHYELSRQLGLLSREA</sequence>
<dbReference type="PROSITE" id="PS51217">
    <property type="entry name" value="UVRD_HELICASE_CTER"/>
    <property type="match status" value="1"/>
</dbReference>
<dbReference type="STRING" id="1173111.SAMN05444955_10825"/>
<feature type="domain" description="UvrD-like helicase ATP-binding" evidence="13">
    <location>
        <begin position="12"/>
        <end position="282"/>
    </location>
</feature>
<dbReference type="InterPro" id="IPR013986">
    <property type="entry name" value="DExx_box_DNA_helicase_dom_sf"/>
</dbReference>
<dbReference type="Pfam" id="PF00580">
    <property type="entry name" value="UvrD-helicase"/>
    <property type="match status" value="1"/>
</dbReference>
<dbReference type="GO" id="GO:0005524">
    <property type="term" value="F:ATP binding"/>
    <property type="evidence" value="ECO:0007669"/>
    <property type="project" value="UniProtKB-UniRule"/>
</dbReference>
<accession>A0A1H8F7H9</accession>
<dbReference type="Gene3D" id="3.40.50.300">
    <property type="entry name" value="P-loop containing nucleotide triphosphate hydrolases"/>
    <property type="match status" value="2"/>
</dbReference>
<dbReference type="GO" id="GO:0000725">
    <property type="term" value="P:recombinational repair"/>
    <property type="evidence" value="ECO:0007669"/>
    <property type="project" value="TreeGrafter"/>
</dbReference>